<organism evidence="2 3">
    <name type="scientific">Promicromonospora aerolata</name>
    <dbReference type="NCBI Taxonomy" id="195749"/>
    <lineage>
        <taxon>Bacteria</taxon>
        <taxon>Bacillati</taxon>
        <taxon>Actinomycetota</taxon>
        <taxon>Actinomycetes</taxon>
        <taxon>Micrococcales</taxon>
        <taxon>Promicromonosporaceae</taxon>
        <taxon>Promicromonospora</taxon>
    </lineage>
</organism>
<keyword evidence="1" id="KW-0812">Transmembrane</keyword>
<proteinExistence type="predicted"/>
<keyword evidence="1" id="KW-1133">Transmembrane helix</keyword>
<dbReference type="RefSeq" id="WP_377196577.1">
    <property type="nucleotide sequence ID" value="NZ_JBHUHF010000001.1"/>
</dbReference>
<accession>A0ABW4V5L1</accession>
<dbReference type="EMBL" id="JBHUHF010000001">
    <property type="protein sequence ID" value="MFD2024640.1"/>
    <property type="molecule type" value="Genomic_DNA"/>
</dbReference>
<comment type="caution">
    <text evidence="2">The sequence shown here is derived from an EMBL/GenBank/DDBJ whole genome shotgun (WGS) entry which is preliminary data.</text>
</comment>
<evidence type="ECO:0000313" key="2">
    <source>
        <dbReference type="EMBL" id="MFD2024640.1"/>
    </source>
</evidence>
<dbReference type="Proteomes" id="UP001597338">
    <property type="component" value="Unassembled WGS sequence"/>
</dbReference>
<name>A0ABW4V5L1_9MICO</name>
<reference evidence="3" key="1">
    <citation type="journal article" date="2019" name="Int. J. Syst. Evol. Microbiol.">
        <title>The Global Catalogue of Microorganisms (GCM) 10K type strain sequencing project: providing services to taxonomists for standard genome sequencing and annotation.</title>
        <authorList>
            <consortium name="The Broad Institute Genomics Platform"/>
            <consortium name="The Broad Institute Genome Sequencing Center for Infectious Disease"/>
            <person name="Wu L."/>
            <person name="Ma J."/>
        </authorList>
    </citation>
    <scope>NUCLEOTIDE SEQUENCE [LARGE SCALE GENOMIC DNA]</scope>
    <source>
        <strain evidence="3">CCM 7043</strain>
    </source>
</reference>
<sequence>MHGSASDTGRRRTLLWWAVLSGSVSSLVVLSAALDGASRLGAPQYWTWVLTGLQVLALQAAGQRRSWAWPLGASVQPVWITYAILTGQIGFIPGCVVSSVVQFRNALTSLPGRTQESPPAERTHTCTP</sequence>
<evidence type="ECO:0000313" key="3">
    <source>
        <dbReference type="Proteomes" id="UP001597338"/>
    </source>
</evidence>
<keyword evidence="3" id="KW-1185">Reference proteome</keyword>
<keyword evidence="1" id="KW-0472">Membrane</keyword>
<gene>
    <name evidence="2" type="ORF">ACFSL2_03870</name>
</gene>
<protein>
    <submittedName>
        <fullName evidence="2">Uncharacterized protein</fullName>
    </submittedName>
</protein>
<feature type="transmembrane region" description="Helical" evidence="1">
    <location>
        <begin position="82"/>
        <end position="103"/>
    </location>
</feature>
<evidence type="ECO:0000256" key="1">
    <source>
        <dbReference type="SAM" id="Phobius"/>
    </source>
</evidence>
<feature type="transmembrane region" description="Helical" evidence="1">
    <location>
        <begin position="14"/>
        <end position="33"/>
    </location>
</feature>